<keyword evidence="3" id="KW-1185">Reference proteome</keyword>
<reference evidence="3" key="1">
    <citation type="journal article" date="2018" name="Front. Microbiol.">
        <title>Genome-Based Analysis Reveals the Taxonomy and Diversity of the Family Idiomarinaceae.</title>
        <authorList>
            <person name="Liu Y."/>
            <person name="Lai Q."/>
            <person name="Shao Z."/>
        </authorList>
    </citation>
    <scope>NUCLEOTIDE SEQUENCE [LARGE SCALE GENOMIC DNA]</scope>
    <source>
        <strain evidence="3">GBPy7</strain>
    </source>
</reference>
<dbReference type="Pfam" id="PF12224">
    <property type="entry name" value="Amidoligase_2"/>
    <property type="match status" value="1"/>
</dbReference>
<name>A0A432VVE1_9GAMM</name>
<gene>
    <name evidence="2" type="ORF">CWE08_08115</name>
</gene>
<dbReference type="OrthoDB" id="5597599at2"/>
<comment type="caution">
    <text evidence="2">The sequence shown here is derived from an EMBL/GenBank/DDBJ whole genome shotgun (WGS) entry which is preliminary data.</text>
</comment>
<evidence type="ECO:0000313" key="2">
    <source>
        <dbReference type="EMBL" id="RUO20421.1"/>
    </source>
</evidence>
<dbReference type="AlphaFoldDB" id="A0A432VVE1"/>
<organism evidence="2 3">
    <name type="scientific">Aliidiomarina iranensis</name>
    <dbReference type="NCBI Taxonomy" id="1434071"/>
    <lineage>
        <taxon>Bacteria</taxon>
        <taxon>Pseudomonadati</taxon>
        <taxon>Pseudomonadota</taxon>
        <taxon>Gammaproteobacteria</taxon>
        <taxon>Alteromonadales</taxon>
        <taxon>Idiomarinaceae</taxon>
        <taxon>Aliidiomarina</taxon>
    </lineage>
</organism>
<sequence>MDSKHALIQPPSVHTSGDTERRVGVEIEFSGLNLQEATNVLLQYLEQHCKECQQSSKGRYEHVISGDSAGDWGIEFDYDYLKKIGREAEYNDWRDNAEKGLAWLAESVVPIEIVSPPLPLSRLNEVEGLIEALRKAGAKGSSDSIAYAFGMQLNPELPNLEADTINAHIKSFLCLYDWLLKEISPDISRRISNYIDPFPKAYLELVLKNDYWPDREQLIDDYLKHNPTRNRALDMLPLFRHIDEERVLNTVNDKLIKSRPTFHYRLPGSEIHRPNWGLFKVWNHWVRVEQLAANKSLINEVSEQYLSEINKLFSGLSDDWLHYVTNNIVPELTDGDKQTL</sequence>
<accession>A0A432VVE1</accession>
<proteinExistence type="predicted"/>
<dbReference type="InterPro" id="IPR022025">
    <property type="entry name" value="Amidoligase_2"/>
</dbReference>
<feature type="region of interest" description="Disordered" evidence="1">
    <location>
        <begin position="1"/>
        <end position="20"/>
    </location>
</feature>
<evidence type="ECO:0000313" key="3">
    <source>
        <dbReference type="Proteomes" id="UP000288395"/>
    </source>
</evidence>
<evidence type="ECO:0000256" key="1">
    <source>
        <dbReference type="SAM" id="MobiDB-lite"/>
    </source>
</evidence>
<dbReference type="Proteomes" id="UP000288395">
    <property type="component" value="Unassembled WGS sequence"/>
</dbReference>
<protein>
    <submittedName>
        <fullName evidence="2">Alpha-L-fucosidase</fullName>
    </submittedName>
</protein>
<dbReference type="RefSeq" id="WP_126767385.1">
    <property type="nucleotide sequence ID" value="NZ_PIPJ01000005.1"/>
</dbReference>
<dbReference type="EMBL" id="PIPJ01000005">
    <property type="protein sequence ID" value="RUO20421.1"/>
    <property type="molecule type" value="Genomic_DNA"/>
</dbReference>